<dbReference type="SUPFAM" id="SSF54373">
    <property type="entry name" value="FAD-linked reductases, C-terminal domain"/>
    <property type="match status" value="1"/>
</dbReference>
<dbReference type="EMBL" id="BAAAPC010000015">
    <property type="protein sequence ID" value="GAA2005187.1"/>
    <property type="molecule type" value="Genomic_DNA"/>
</dbReference>
<dbReference type="PROSITE" id="PS51257">
    <property type="entry name" value="PROKAR_LIPOPROTEIN"/>
    <property type="match status" value="1"/>
</dbReference>
<evidence type="ECO:0000313" key="7">
    <source>
        <dbReference type="Proteomes" id="UP001501585"/>
    </source>
</evidence>
<feature type="domain" description="FAD dependent oxidoreductase central" evidence="5">
    <location>
        <begin position="381"/>
        <end position="435"/>
    </location>
</feature>
<dbReference type="InterPro" id="IPR013977">
    <property type="entry name" value="GcvT_C"/>
</dbReference>
<protein>
    <submittedName>
        <fullName evidence="6">FAD-dependent oxidoreductase</fullName>
    </submittedName>
</protein>
<dbReference type="PANTHER" id="PTHR43757:SF2">
    <property type="entry name" value="AMINOMETHYLTRANSFERASE, MITOCHONDRIAL"/>
    <property type="match status" value="1"/>
</dbReference>
<evidence type="ECO:0000259" key="4">
    <source>
        <dbReference type="Pfam" id="PF08669"/>
    </source>
</evidence>
<reference evidence="7" key="1">
    <citation type="journal article" date="2019" name="Int. J. Syst. Evol. Microbiol.">
        <title>The Global Catalogue of Microorganisms (GCM) 10K type strain sequencing project: providing services to taxonomists for standard genome sequencing and annotation.</title>
        <authorList>
            <consortium name="The Broad Institute Genomics Platform"/>
            <consortium name="The Broad Institute Genome Sequencing Center for Infectious Disease"/>
            <person name="Wu L."/>
            <person name="Ma J."/>
        </authorList>
    </citation>
    <scope>NUCLEOTIDE SEQUENCE [LARGE SCALE GENOMIC DNA]</scope>
    <source>
        <strain evidence="7">JCM 15313</strain>
    </source>
</reference>
<evidence type="ECO:0000259" key="2">
    <source>
        <dbReference type="Pfam" id="PF01266"/>
    </source>
</evidence>
<sequence>MAAPRPAPRTVPRIVIIGAGIVGCALADELTVRGYTDVTVVDQGDLYRTGGSTSHAPGLVFQTNGAKTMSDFARYTVRKYGALRTADGRPCFNPVGGLELAATPERLDELHRRCGWARSWGIEARVLDPDACAAAHPLVHADRILGGLHTPTDGLAAALPAARAQGEAAVLRGARFLARHRVLDVETAGGRVTGVITDQGHIPADLVVCCAGMWGPRITRMVGMTLPLTPLAHQFGWTGPVPALAGAPAEAVHPILRFQERDLYYREKFDRVGVGYYGHRPMPVDPDAIGMPAPAADDGMPSELPFTPDDFDPAWNDTLDLLPDLTETKIDEGINGLFSFTPDNMPLLGESPDATGFWVAEAVWITHSAGVARAVAEWIVDGTSTFDLHACDINRFQRHQLAPSYLLERDCQNFVEVYDAIHPLQPMEEPRPLRVAPFYVRQRELGAFCLEANGWERPHWYEANADLAEGRGITPPGPWAARYWSPVVGAEAQVTRERVAMYDMSSLMRLEVTGPGAASFLDRMTTGRAHRAPGFVAYCLLLDATGRLRGDITMARVAEDHYQLGVNSPLDLDWLRRHLPADGSVQVQDITSRTTCVGLWGPLARELLQPLADHDLSNDGLRYFRCARLHVGEVPVLAMRVSYVGELGWELYTTPDLGLRLWDTLWRAGRPLGVIAAGRGAFNSLRLEKGYRAFGVDMTDEHDPYEAGLGFALRMAKGDFLGRDALAARDPDAVQRRLCCLTTTPDPADTVMGGEPVYVPVEDGGGGGTAGYVTSAAYGHTLGTGIAYAWLPADRAEPGTQLEIGYFDRRIPATVATDPLFDPEMARLRA</sequence>
<dbReference type="InterPro" id="IPR027266">
    <property type="entry name" value="TrmE/GcvT-like"/>
</dbReference>
<dbReference type="InterPro" id="IPR032503">
    <property type="entry name" value="FAO_M"/>
</dbReference>
<evidence type="ECO:0000259" key="3">
    <source>
        <dbReference type="Pfam" id="PF01571"/>
    </source>
</evidence>
<dbReference type="Gene3D" id="3.30.70.1400">
    <property type="entry name" value="Aminomethyltransferase beta-barrel domains"/>
    <property type="match status" value="1"/>
</dbReference>
<name>A0ABP5EQQ2_9ACTN</name>
<dbReference type="InterPro" id="IPR006222">
    <property type="entry name" value="GCVT_N"/>
</dbReference>
<dbReference type="Pfam" id="PF16350">
    <property type="entry name" value="FAO_M"/>
    <property type="match status" value="1"/>
</dbReference>
<feature type="domain" description="GCVT N-terminal" evidence="3">
    <location>
        <begin position="439"/>
        <end position="717"/>
    </location>
</feature>
<dbReference type="InterPro" id="IPR006076">
    <property type="entry name" value="FAD-dep_OxRdtase"/>
</dbReference>
<dbReference type="Pfam" id="PF01266">
    <property type="entry name" value="DAO"/>
    <property type="match status" value="1"/>
</dbReference>
<dbReference type="SUPFAM" id="SSF101790">
    <property type="entry name" value="Aminomethyltransferase beta-barrel domain"/>
    <property type="match status" value="1"/>
</dbReference>
<evidence type="ECO:0000256" key="1">
    <source>
        <dbReference type="ARBA" id="ARBA00008609"/>
    </source>
</evidence>
<keyword evidence="7" id="KW-1185">Reference proteome</keyword>
<accession>A0ABP5EQQ2</accession>
<feature type="domain" description="Aminomethyltransferase C-terminal" evidence="4">
    <location>
        <begin position="736"/>
        <end position="822"/>
    </location>
</feature>
<proteinExistence type="inferred from homology"/>
<dbReference type="Gene3D" id="3.30.1360.120">
    <property type="entry name" value="Probable tRNA modification gtpase trme, domain 1"/>
    <property type="match status" value="1"/>
</dbReference>
<evidence type="ECO:0000313" key="6">
    <source>
        <dbReference type="EMBL" id="GAA2005187.1"/>
    </source>
</evidence>
<dbReference type="SUPFAM" id="SSF51905">
    <property type="entry name" value="FAD/NAD(P)-binding domain"/>
    <property type="match status" value="1"/>
</dbReference>
<dbReference type="PANTHER" id="PTHR43757">
    <property type="entry name" value="AMINOMETHYLTRANSFERASE"/>
    <property type="match status" value="1"/>
</dbReference>
<dbReference type="Pfam" id="PF01571">
    <property type="entry name" value="GCV_T"/>
    <property type="match status" value="1"/>
</dbReference>
<dbReference type="Gene3D" id="2.40.30.110">
    <property type="entry name" value="Aminomethyltransferase beta-barrel domains"/>
    <property type="match status" value="1"/>
</dbReference>
<evidence type="ECO:0000259" key="5">
    <source>
        <dbReference type="Pfam" id="PF16350"/>
    </source>
</evidence>
<dbReference type="RefSeq" id="WP_344163930.1">
    <property type="nucleotide sequence ID" value="NZ_BAAAPC010000015.1"/>
</dbReference>
<comment type="caution">
    <text evidence="6">The sequence shown here is derived from an EMBL/GenBank/DDBJ whole genome shotgun (WGS) entry which is preliminary data.</text>
</comment>
<dbReference type="Gene3D" id="3.30.9.10">
    <property type="entry name" value="D-Amino Acid Oxidase, subunit A, domain 2"/>
    <property type="match status" value="1"/>
</dbReference>
<dbReference type="InterPro" id="IPR028896">
    <property type="entry name" value="GcvT/YgfZ/DmdA"/>
</dbReference>
<dbReference type="InterPro" id="IPR029043">
    <property type="entry name" value="GcvT/YgfZ_C"/>
</dbReference>
<feature type="domain" description="FAD dependent oxidoreductase" evidence="2">
    <location>
        <begin position="13"/>
        <end position="378"/>
    </location>
</feature>
<dbReference type="SUPFAM" id="SSF103025">
    <property type="entry name" value="Folate-binding domain"/>
    <property type="match status" value="1"/>
</dbReference>
<comment type="similarity">
    <text evidence="1">Belongs to the GcvT family.</text>
</comment>
<dbReference type="Proteomes" id="UP001501585">
    <property type="component" value="Unassembled WGS sequence"/>
</dbReference>
<dbReference type="InterPro" id="IPR036188">
    <property type="entry name" value="FAD/NAD-bd_sf"/>
</dbReference>
<organism evidence="6 7">
    <name type="scientific">Nocardiopsis rhodophaea</name>
    <dbReference type="NCBI Taxonomy" id="280238"/>
    <lineage>
        <taxon>Bacteria</taxon>
        <taxon>Bacillati</taxon>
        <taxon>Actinomycetota</taxon>
        <taxon>Actinomycetes</taxon>
        <taxon>Streptosporangiales</taxon>
        <taxon>Nocardiopsidaceae</taxon>
        <taxon>Nocardiopsis</taxon>
    </lineage>
</organism>
<gene>
    <name evidence="6" type="ORF">GCM10009799_35730</name>
</gene>
<dbReference type="Gene3D" id="3.50.50.60">
    <property type="entry name" value="FAD/NAD(P)-binding domain"/>
    <property type="match status" value="1"/>
</dbReference>
<dbReference type="Pfam" id="PF08669">
    <property type="entry name" value="GCV_T_C"/>
    <property type="match status" value="1"/>
</dbReference>